<accession>A0ABU1V6A0</accession>
<proteinExistence type="predicted"/>
<gene>
    <name evidence="7" type="ORF">J2X09_000697</name>
</gene>
<comment type="subcellular location">
    <subcellularLocation>
        <location evidence="1">Cell membrane</location>
        <topology evidence="1">Multi-pass membrane protein</topology>
    </subcellularLocation>
</comment>
<keyword evidence="5 6" id="KW-0472">Membrane</keyword>
<reference evidence="7 8" key="1">
    <citation type="submission" date="2023-07" db="EMBL/GenBank/DDBJ databases">
        <title>Sorghum-associated microbial communities from plants grown in Nebraska, USA.</title>
        <authorList>
            <person name="Schachtman D."/>
        </authorList>
    </citation>
    <scope>NUCLEOTIDE SEQUENCE [LARGE SCALE GENOMIC DNA]</scope>
    <source>
        <strain evidence="7 8">BE240</strain>
    </source>
</reference>
<keyword evidence="2" id="KW-1003">Cell membrane</keyword>
<evidence type="ECO:0000256" key="6">
    <source>
        <dbReference type="SAM" id="Phobius"/>
    </source>
</evidence>
<dbReference type="Pfam" id="PF02653">
    <property type="entry name" value="BPD_transp_2"/>
    <property type="match status" value="1"/>
</dbReference>
<dbReference type="RefSeq" id="WP_187427609.1">
    <property type="nucleotide sequence ID" value="NZ_JAVDWE010000001.1"/>
</dbReference>
<feature type="transmembrane region" description="Helical" evidence="6">
    <location>
        <begin position="32"/>
        <end position="49"/>
    </location>
</feature>
<evidence type="ECO:0000256" key="5">
    <source>
        <dbReference type="ARBA" id="ARBA00023136"/>
    </source>
</evidence>
<organism evidence="7 8">
    <name type="scientific">Hydrogenophaga laconesensis</name>
    <dbReference type="NCBI Taxonomy" id="1805971"/>
    <lineage>
        <taxon>Bacteria</taxon>
        <taxon>Pseudomonadati</taxon>
        <taxon>Pseudomonadota</taxon>
        <taxon>Betaproteobacteria</taxon>
        <taxon>Burkholderiales</taxon>
        <taxon>Comamonadaceae</taxon>
        <taxon>Hydrogenophaga</taxon>
    </lineage>
</organism>
<dbReference type="InterPro" id="IPR043428">
    <property type="entry name" value="LivM-like"/>
</dbReference>
<protein>
    <submittedName>
        <fullName evidence="7">ABC-type branched-subunit amino acid transport system permease subunit</fullName>
    </submittedName>
</protein>
<evidence type="ECO:0000256" key="2">
    <source>
        <dbReference type="ARBA" id="ARBA00022475"/>
    </source>
</evidence>
<keyword evidence="4 6" id="KW-1133">Transmembrane helix</keyword>
<evidence type="ECO:0000256" key="1">
    <source>
        <dbReference type="ARBA" id="ARBA00004651"/>
    </source>
</evidence>
<feature type="transmembrane region" description="Helical" evidence="6">
    <location>
        <begin position="80"/>
        <end position="98"/>
    </location>
</feature>
<evidence type="ECO:0000256" key="3">
    <source>
        <dbReference type="ARBA" id="ARBA00022692"/>
    </source>
</evidence>
<feature type="transmembrane region" description="Helical" evidence="6">
    <location>
        <begin position="153"/>
        <end position="170"/>
    </location>
</feature>
<dbReference type="Proteomes" id="UP001265550">
    <property type="component" value="Unassembled WGS sequence"/>
</dbReference>
<dbReference type="PANTHER" id="PTHR30482">
    <property type="entry name" value="HIGH-AFFINITY BRANCHED-CHAIN AMINO ACID TRANSPORT SYSTEM PERMEASE"/>
    <property type="match status" value="1"/>
</dbReference>
<dbReference type="PANTHER" id="PTHR30482:SF17">
    <property type="entry name" value="ABC TRANSPORTER ATP-BINDING PROTEIN"/>
    <property type="match status" value="1"/>
</dbReference>
<dbReference type="CDD" id="cd06581">
    <property type="entry name" value="TM_PBP1_LivM_like"/>
    <property type="match status" value="1"/>
</dbReference>
<feature type="transmembrane region" description="Helical" evidence="6">
    <location>
        <begin position="118"/>
        <end position="144"/>
    </location>
</feature>
<evidence type="ECO:0000313" key="8">
    <source>
        <dbReference type="Proteomes" id="UP001265550"/>
    </source>
</evidence>
<evidence type="ECO:0000256" key="4">
    <source>
        <dbReference type="ARBA" id="ARBA00022989"/>
    </source>
</evidence>
<dbReference type="InterPro" id="IPR001851">
    <property type="entry name" value="ABC_transp_permease"/>
</dbReference>
<keyword evidence="3 6" id="KW-0812">Transmembrane</keyword>
<name>A0ABU1V6A0_9BURK</name>
<evidence type="ECO:0000313" key="7">
    <source>
        <dbReference type="EMBL" id="MDR7092974.1"/>
    </source>
</evidence>
<dbReference type="EMBL" id="JAVDWE010000001">
    <property type="protein sequence ID" value="MDR7092974.1"/>
    <property type="molecule type" value="Genomic_DNA"/>
</dbReference>
<comment type="caution">
    <text evidence="7">The sequence shown here is derived from an EMBL/GenBank/DDBJ whole genome shotgun (WGS) entry which is preliminary data.</text>
</comment>
<keyword evidence="8" id="KW-1185">Reference proteome</keyword>
<sequence>MRTVTYCTENEETPITGSSVFSGGLDLGSRPVLYFASLGALALASLGFVRIKGSRFGLVLAAANQSEQRVEASGFSVDRYRLAAFVLAAAVCGLAGFLNANLTSFVTPDLTSWKLSAALMFMVVLGGSGTACGPVLGAAAFVLIEQLLGSKTAYWEFWFGAFLIVAVSGGRRGLASLLLGTKGGSA</sequence>